<dbReference type="InterPro" id="IPR036271">
    <property type="entry name" value="Tet_transcr_reg_TetR-rel_C_sf"/>
</dbReference>
<reference evidence="2" key="1">
    <citation type="submission" date="2016-01" db="EMBL/GenBank/DDBJ databases">
        <authorList>
            <person name="Mitreva M."/>
            <person name="Pepin K.H."/>
            <person name="Mihindukulasuriya K.A."/>
            <person name="Fulton R."/>
            <person name="Fronick C."/>
            <person name="O'Laughlin M."/>
            <person name="Miner T."/>
            <person name="Herter B."/>
            <person name="Rosa B.A."/>
            <person name="Cordes M."/>
            <person name="Tomlinson C."/>
            <person name="Wollam A."/>
            <person name="Palsikar V.B."/>
            <person name="Mardis E.R."/>
            <person name="Wilson R.K."/>
        </authorList>
    </citation>
    <scope>NUCLEOTIDE SEQUENCE [LARGE SCALE GENOMIC DNA]</scope>
    <source>
        <strain evidence="2">DNF01167</strain>
    </source>
</reference>
<comment type="caution">
    <text evidence="1">The sequence shown here is derived from an EMBL/GenBank/DDBJ whole genome shotgun (WGS) entry which is preliminary data.</text>
</comment>
<dbReference type="SUPFAM" id="SSF48498">
    <property type="entry name" value="Tetracyclin repressor-like, C-terminal domain"/>
    <property type="match status" value="1"/>
</dbReference>
<evidence type="ECO:0000313" key="1">
    <source>
        <dbReference type="EMBL" id="KXB58927.1"/>
    </source>
</evidence>
<accession>A0A133ZU08</accession>
<evidence type="ECO:0008006" key="3">
    <source>
        <dbReference type="Google" id="ProtNLM"/>
    </source>
</evidence>
<organism evidence="1 2">
    <name type="scientific">Gemella haemolysans</name>
    <dbReference type="NCBI Taxonomy" id="1379"/>
    <lineage>
        <taxon>Bacteria</taxon>
        <taxon>Bacillati</taxon>
        <taxon>Bacillota</taxon>
        <taxon>Bacilli</taxon>
        <taxon>Bacillales</taxon>
        <taxon>Gemellaceae</taxon>
        <taxon>Gemella</taxon>
    </lineage>
</organism>
<gene>
    <name evidence="1" type="ORF">HMPREF3186_01318</name>
</gene>
<dbReference type="Proteomes" id="UP000070355">
    <property type="component" value="Unassembled WGS sequence"/>
</dbReference>
<dbReference type="Gene3D" id="1.10.357.10">
    <property type="entry name" value="Tetracycline Repressor, domain 2"/>
    <property type="match status" value="1"/>
</dbReference>
<dbReference type="PATRIC" id="fig|1379.3.peg.1298"/>
<dbReference type="EMBL" id="LSDC01000084">
    <property type="protein sequence ID" value="KXB58927.1"/>
    <property type="molecule type" value="Genomic_DNA"/>
</dbReference>
<evidence type="ECO:0000313" key="2">
    <source>
        <dbReference type="Proteomes" id="UP000070355"/>
    </source>
</evidence>
<sequence>MLPIGGGLNVAPKFKFTKEEVLTVTIDFIRENGIEALTARELAKKLESSTKVIFSLFSNMKNLEDEAKFVAENIFSEKVNLALKDDSPFKRLGVEYILFSKNEPKLFQWLFMKKGIEVGSFKDFLPMRDYEYRSVIESIDEEYKISIENAKKFYEHLFIYSHGIATLTVTGIYNFTPSEIIEYMAEVAKSLIVQYLREIN</sequence>
<dbReference type="SUPFAM" id="SSF46689">
    <property type="entry name" value="Homeodomain-like"/>
    <property type="match status" value="1"/>
</dbReference>
<protein>
    <recommendedName>
        <fullName evidence="3">TetR/AcrR family transcriptional regulator</fullName>
    </recommendedName>
</protein>
<proteinExistence type="predicted"/>
<dbReference type="InterPro" id="IPR009057">
    <property type="entry name" value="Homeodomain-like_sf"/>
</dbReference>
<name>A0A133ZU08_9BACL</name>
<dbReference type="STRING" id="1379.HMPREF3186_01318"/>
<dbReference type="AlphaFoldDB" id="A0A133ZU08"/>